<name>A0AAN9JTA3_CANGL</name>
<gene>
    <name evidence="1" type="ORF">VNO77_43000</name>
</gene>
<proteinExistence type="predicted"/>
<dbReference type="Proteomes" id="UP001367508">
    <property type="component" value="Unassembled WGS sequence"/>
</dbReference>
<dbReference type="EMBL" id="JAYMYQ010000011">
    <property type="protein sequence ID" value="KAK7305100.1"/>
    <property type="molecule type" value="Genomic_DNA"/>
</dbReference>
<keyword evidence="2" id="KW-1185">Reference proteome</keyword>
<evidence type="ECO:0000313" key="2">
    <source>
        <dbReference type="Proteomes" id="UP001367508"/>
    </source>
</evidence>
<sequence>MTKGYFKSQFGFHLKSEDFSLTHSHHIFHLRHTHYPIPNASSVIRGEALRSLGRICEIWSRFGIFGVLVEWSV</sequence>
<comment type="caution">
    <text evidence="1">The sequence shown here is derived from an EMBL/GenBank/DDBJ whole genome shotgun (WGS) entry which is preliminary data.</text>
</comment>
<dbReference type="AlphaFoldDB" id="A0AAN9JTA3"/>
<accession>A0AAN9JTA3</accession>
<protein>
    <submittedName>
        <fullName evidence="1">Uncharacterized protein</fullName>
    </submittedName>
</protein>
<evidence type="ECO:0000313" key="1">
    <source>
        <dbReference type="EMBL" id="KAK7305100.1"/>
    </source>
</evidence>
<reference evidence="1 2" key="1">
    <citation type="submission" date="2024-01" db="EMBL/GenBank/DDBJ databases">
        <title>The genomes of 5 underutilized Papilionoideae crops provide insights into root nodulation and disease resistanc.</title>
        <authorList>
            <person name="Jiang F."/>
        </authorList>
    </citation>
    <scope>NUCLEOTIDE SEQUENCE [LARGE SCALE GENOMIC DNA]</scope>
    <source>
        <strain evidence="1">LVBAO_FW01</strain>
        <tissue evidence="1">Leaves</tissue>
    </source>
</reference>
<organism evidence="1 2">
    <name type="scientific">Canavalia gladiata</name>
    <name type="common">Sword bean</name>
    <name type="synonym">Dolichos gladiatus</name>
    <dbReference type="NCBI Taxonomy" id="3824"/>
    <lineage>
        <taxon>Eukaryota</taxon>
        <taxon>Viridiplantae</taxon>
        <taxon>Streptophyta</taxon>
        <taxon>Embryophyta</taxon>
        <taxon>Tracheophyta</taxon>
        <taxon>Spermatophyta</taxon>
        <taxon>Magnoliopsida</taxon>
        <taxon>eudicotyledons</taxon>
        <taxon>Gunneridae</taxon>
        <taxon>Pentapetalae</taxon>
        <taxon>rosids</taxon>
        <taxon>fabids</taxon>
        <taxon>Fabales</taxon>
        <taxon>Fabaceae</taxon>
        <taxon>Papilionoideae</taxon>
        <taxon>50 kb inversion clade</taxon>
        <taxon>NPAAA clade</taxon>
        <taxon>indigoferoid/millettioid clade</taxon>
        <taxon>Phaseoleae</taxon>
        <taxon>Canavalia</taxon>
    </lineage>
</organism>